<dbReference type="Gene3D" id="2.40.50.140">
    <property type="entry name" value="Nucleic acid-binding proteins"/>
    <property type="match status" value="1"/>
</dbReference>
<reference evidence="2 3" key="1">
    <citation type="journal article" date="2019" name="Int. J. Syst. Evol. Microbiol.">
        <title>The Global Catalogue of Microorganisms (GCM) 10K type strain sequencing project: providing services to taxonomists for standard genome sequencing and annotation.</title>
        <authorList>
            <consortium name="The Broad Institute Genomics Platform"/>
            <consortium name="The Broad Institute Genome Sequencing Center for Infectious Disease"/>
            <person name="Wu L."/>
            <person name="Ma J."/>
        </authorList>
    </citation>
    <scope>NUCLEOTIDE SEQUENCE [LARGE SCALE GENOMIC DNA]</scope>
    <source>
        <strain evidence="2 3">JCM 10977</strain>
    </source>
</reference>
<name>A0ABN1RH09_9ACTN</name>
<dbReference type="SUPFAM" id="SSF50249">
    <property type="entry name" value="Nucleic acid-binding proteins"/>
    <property type="match status" value="1"/>
</dbReference>
<comment type="caution">
    <text evidence="2">The sequence shown here is derived from an EMBL/GenBank/DDBJ whole genome shotgun (WGS) entry which is preliminary data.</text>
</comment>
<accession>A0ABN1RH09</accession>
<feature type="domain" description="CSD" evidence="1">
    <location>
        <begin position="24"/>
        <end position="87"/>
    </location>
</feature>
<evidence type="ECO:0000259" key="1">
    <source>
        <dbReference type="PROSITE" id="PS51857"/>
    </source>
</evidence>
<dbReference type="InterPro" id="IPR002059">
    <property type="entry name" value="CSP_DNA-bd"/>
</dbReference>
<organism evidence="2 3">
    <name type="scientific">Kribbella koreensis</name>
    <dbReference type="NCBI Taxonomy" id="57909"/>
    <lineage>
        <taxon>Bacteria</taxon>
        <taxon>Bacillati</taxon>
        <taxon>Actinomycetota</taxon>
        <taxon>Actinomycetes</taxon>
        <taxon>Propionibacteriales</taxon>
        <taxon>Kribbellaceae</taxon>
        <taxon>Kribbella</taxon>
    </lineage>
</organism>
<dbReference type="InterPro" id="IPR012340">
    <property type="entry name" value="NA-bd_OB-fold"/>
</dbReference>
<dbReference type="PROSITE" id="PS51857">
    <property type="entry name" value="CSD_2"/>
    <property type="match status" value="1"/>
</dbReference>
<evidence type="ECO:0000313" key="3">
    <source>
        <dbReference type="Proteomes" id="UP001500542"/>
    </source>
</evidence>
<dbReference type="EMBL" id="BAAAHK010000018">
    <property type="protein sequence ID" value="GAA0957061.1"/>
    <property type="molecule type" value="Genomic_DNA"/>
</dbReference>
<evidence type="ECO:0000313" key="2">
    <source>
        <dbReference type="EMBL" id="GAA0957061.1"/>
    </source>
</evidence>
<gene>
    <name evidence="2" type="ORF">GCM10009554_67320</name>
</gene>
<dbReference type="Proteomes" id="UP001500542">
    <property type="component" value="Unassembled WGS sequence"/>
</dbReference>
<dbReference type="InterPro" id="IPR011129">
    <property type="entry name" value="CSD"/>
</dbReference>
<dbReference type="CDD" id="cd04458">
    <property type="entry name" value="CSP_CDS"/>
    <property type="match status" value="1"/>
</dbReference>
<protein>
    <submittedName>
        <fullName evidence="2">Cold-shock protein</fullName>
    </submittedName>
</protein>
<proteinExistence type="predicted"/>
<keyword evidence="3" id="KW-1185">Reference proteome</keyword>
<dbReference type="SMART" id="SM00357">
    <property type="entry name" value="CSP"/>
    <property type="match status" value="1"/>
</dbReference>
<dbReference type="PANTHER" id="PTHR11544">
    <property type="entry name" value="COLD SHOCK DOMAIN CONTAINING PROTEINS"/>
    <property type="match status" value="1"/>
</dbReference>
<sequence length="150" mass="16413">MGTQSHVRWGFRPVPTINTEEVPVPVGKVKWYDSEKGFGFLSKEEGGDVYVRAEALPAGVTNLKPGQKVEFGVVEGRKGEQALQVRLIDPPPSVAKAMRPKPEEMALVIEDLIKLLDNIGEGYRRGRHPDSKAARGAATVLRGVADRLDI</sequence>
<dbReference type="InterPro" id="IPR050181">
    <property type="entry name" value="Cold_shock_domain"/>
</dbReference>
<dbReference type="Pfam" id="PF00313">
    <property type="entry name" value="CSD"/>
    <property type="match status" value="1"/>
</dbReference>
<dbReference type="PRINTS" id="PR00050">
    <property type="entry name" value="COLDSHOCK"/>
</dbReference>